<dbReference type="Pfam" id="PF00018">
    <property type="entry name" value="SH3_1"/>
    <property type="match status" value="1"/>
</dbReference>
<reference evidence="6" key="1">
    <citation type="journal article" date="2018" name="PLoS Negl. Trop. Dis.">
        <title>An insight into the salivary gland and fat body transcriptome of Panstrongylus lignarius (Hemiptera: Heteroptera), the main vector of Chagas disease in Peru.</title>
        <authorList>
            <person name="Nevoa J.C."/>
            <person name="Mendes M.T."/>
            <person name="da Silva M.V."/>
            <person name="Soares S.C."/>
            <person name="Oliveira C.J.F."/>
            <person name="Ribeiro J.M.C."/>
        </authorList>
    </citation>
    <scope>NUCLEOTIDE SEQUENCE</scope>
</reference>
<dbReference type="GO" id="GO:0016477">
    <property type="term" value="P:cell migration"/>
    <property type="evidence" value="ECO:0007669"/>
    <property type="project" value="TreeGrafter"/>
</dbReference>
<keyword evidence="2" id="KW-0597">Phosphoprotein</keyword>
<dbReference type="PROSITE" id="PS51090">
    <property type="entry name" value="CORTACTIN"/>
    <property type="match status" value="6"/>
</dbReference>
<proteinExistence type="predicted"/>
<dbReference type="GO" id="GO:0005884">
    <property type="term" value="C:actin filament"/>
    <property type="evidence" value="ECO:0007669"/>
    <property type="project" value="TreeGrafter"/>
</dbReference>
<feature type="domain" description="SH3" evidence="5">
    <location>
        <begin position="527"/>
        <end position="555"/>
    </location>
</feature>
<feature type="compositionally biased region" description="Basic and acidic residues" evidence="4">
    <location>
        <begin position="311"/>
        <end position="372"/>
    </location>
</feature>
<evidence type="ECO:0000256" key="2">
    <source>
        <dbReference type="ARBA" id="ARBA00022553"/>
    </source>
</evidence>
<dbReference type="SUPFAM" id="SSF50044">
    <property type="entry name" value="SH3-domain"/>
    <property type="match status" value="1"/>
</dbReference>
<keyword evidence="3" id="KW-0677">Repeat</keyword>
<evidence type="ECO:0000313" key="6">
    <source>
        <dbReference type="EMBL" id="JAW09102.1"/>
    </source>
</evidence>
<dbReference type="EMBL" id="GFTR01007324">
    <property type="protein sequence ID" value="JAW09102.1"/>
    <property type="molecule type" value="Transcribed_RNA"/>
</dbReference>
<dbReference type="InterPro" id="IPR001452">
    <property type="entry name" value="SH3_domain"/>
</dbReference>
<evidence type="ECO:0000256" key="3">
    <source>
        <dbReference type="ARBA" id="ARBA00022737"/>
    </source>
</evidence>
<dbReference type="GO" id="GO:0030864">
    <property type="term" value="C:cortical actin cytoskeleton"/>
    <property type="evidence" value="ECO:0007669"/>
    <property type="project" value="TreeGrafter"/>
</dbReference>
<dbReference type="Gene3D" id="2.30.30.40">
    <property type="entry name" value="SH3 Domains"/>
    <property type="match status" value="1"/>
</dbReference>
<dbReference type="InterPro" id="IPR036028">
    <property type="entry name" value="SH3-like_dom_sf"/>
</dbReference>
<evidence type="ECO:0000259" key="5">
    <source>
        <dbReference type="Pfam" id="PF00018"/>
    </source>
</evidence>
<feature type="region of interest" description="Disordered" evidence="4">
    <location>
        <begin position="30"/>
        <end position="49"/>
    </location>
</feature>
<dbReference type="GO" id="GO:0005886">
    <property type="term" value="C:plasma membrane"/>
    <property type="evidence" value="ECO:0007669"/>
    <property type="project" value="TreeGrafter"/>
</dbReference>
<feature type="compositionally biased region" description="Polar residues" evidence="4">
    <location>
        <begin position="389"/>
        <end position="399"/>
    </location>
</feature>
<feature type="compositionally biased region" description="Basic and acidic residues" evidence="4">
    <location>
        <begin position="400"/>
        <end position="410"/>
    </location>
</feature>
<dbReference type="GO" id="GO:0051015">
    <property type="term" value="F:actin filament binding"/>
    <property type="evidence" value="ECO:0007669"/>
    <property type="project" value="TreeGrafter"/>
</dbReference>
<accession>A0A224XKH5</accession>
<dbReference type="AlphaFoldDB" id="A0A224XKH5"/>
<feature type="compositionally biased region" description="Basic and acidic residues" evidence="4">
    <location>
        <begin position="426"/>
        <end position="436"/>
    </location>
</feature>
<feature type="region of interest" description="Disordered" evidence="4">
    <location>
        <begin position="279"/>
        <end position="521"/>
    </location>
</feature>
<keyword evidence="1" id="KW-0728">SH3 domain</keyword>
<dbReference type="Pfam" id="PF02218">
    <property type="entry name" value="HS1_rep"/>
    <property type="match status" value="6"/>
</dbReference>
<sequence>MWKAAAGAKLEVLPVEDDDWETDPDFINDVSEEEQRWGSRTIDGSGRTAGSIDMKKLREEVAASDAIQKKKQLDEGPKAAFGYGGKFGIQTDRMDGSAVGHDYVAKLEKHVSQKDYSAGFGGKFGVQTDRIDKSAVSWEHKEAPQKHASQTDYRTGFGGKFGVQTDRQDKSAVGWDHVEKLHKHESQIDYSRGFGGKFGIEKDRQDSVALGWDYIDSPQVHPSQKDYAVGFGGKFGIQADRQDKSAVGWDHVEKIPHHHSQTDYNKGFGGKFGVESDRVDKSAHNFSETSEKVGTNYEKQKPQIGSLKPSNLREKFENLAKQGEEESKRRAAEEKEKRRVRENQEEREAKEREERRLAQLRTEEQKVKKDMNSMECSDVSVSKLEDSINIKTSTVSTNLQKKENDNKEEGVQGNEKVTEQIGDSCNESKHTLKEQWEDSSPTDRSGAGEPAVVNEYSKHSQESISGPSISVATEQVNSSPEENNSVASAGNCQAGEENSQAKDRNTSSTIVIDDTSPEEDDTGYTAIALYDYQAAADDEISFDPDDVITNIDMKTNLRAQKGKKVTSVNWCYNREFDGSFERTFNSI</sequence>
<dbReference type="GO" id="GO:0030427">
    <property type="term" value="C:site of polarized growth"/>
    <property type="evidence" value="ECO:0007669"/>
    <property type="project" value="TreeGrafter"/>
</dbReference>
<dbReference type="PANTHER" id="PTHR10829">
    <property type="entry name" value="CORTACTIN AND DREBRIN"/>
    <property type="match status" value="1"/>
</dbReference>
<evidence type="ECO:0000256" key="1">
    <source>
        <dbReference type="ARBA" id="ARBA00022443"/>
    </source>
</evidence>
<dbReference type="GO" id="GO:0030833">
    <property type="term" value="P:regulation of actin filament polymerization"/>
    <property type="evidence" value="ECO:0007669"/>
    <property type="project" value="TreeGrafter"/>
</dbReference>
<dbReference type="PANTHER" id="PTHR10829:SF23">
    <property type="entry name" value="CORTACTIN, ISOFORM A"/>
    <property type="match status" value="1"/>
</dbReference>
<feature type="compositionally biased region" description="Polar residues" evidence="4">
    <location>
        <begin position="462"/>
        <end position="491"/>
    </location>
</feature>
<protein>
    <submittedName>
        <fullName evidence="6">Putative src substrate cortactin</fullName>
    </submittedName>
</protein>
<name>A0A224XKH5_9HEMI</name>
<evidence type="ECO:0000256" key="4">
    <source>
        <dbReference type="SAM" id="MobiDB-lite"/>
    </source>
</evidence>
<dbReference type="InterPro" id="IPR003134">
    <property type="entry name" value="Hs1_Cortactin"/>
</dbReference>
<organism evidence="6">
    <name type="scientific">Panstrongylus lignarius</name>
    <dbReference type="NCBI Taxonomy" id="156445"/>
    <lineage>
        <taxon>Eukaryota</taxon>
        <taxon>Metazoa</taxon>
        <taxon>Ecdysozoa</taxon>
        <taxon>Arthropoda</taxon>
        <taxon>Hexapoda</taxon>
        <taxon>Insecta</taxon>
        <taxon>Pterygota</taxon>
        <taxon>Neoptera</taxon>
        <taxon>Paraneoptera</taxon>
        <taxon>Hemiptera</taxon>
        <taxon>Heteroptera</taxon>
        <taxon>Panheteroptera</taxon>
        <taxon>Cimicomorpha</taxon>
        <taxon>Reduviidae</taxon>
        <taxon>Triatominae</taxon>
        <taxon>Panstrongylus</taxon>
    </lineage>
</organism>